<dbReference type="GO" id="GO:0006310">
    <property type="term" value="P:DNA recombination"/>
    <property type="evidence" value="ECO:0007669"/>
    <property type="project" value="UniProtKB-KW"/>
</dbReference>
<organism evidence="6 7">
    <name type="scientific">Phragmitibacter flavus</name>
    <dbReference type="NCBI Taxonomy" id="2576071"/>
    <lineage>
        <taxon>Bacteria</taxon>
        <taxon>Pseudomonadati</taxon>
        <taxon>Verrucomicrobiota</taxon>
        <taxon>Verrucomicrobiia</taxon>
        <taxon>Verrucomicrobiales</taxon>
        <taxon>Verrucomicrobiaceae</taxon>
        <taxon>Phragmitibacter</taxon>
    </lineage>
</organism>
<keyword evidence="7" id="KW-1185">Reference proteome</keyword>
<dbReference type="InterPro" id="IPR037278">
    <property type="entry name" value="ARFGAP/RecO"/>
</dbReference>
<feature type="domain" description="DNA replication/recombination mediator RecO N-terminal" evidence="5">
    <location>
        <begin position="3"/>
        <end position="75"/>
    </location>
</feature>
<proteinExistence type="predicted"/>
<dbReference type="Pfam" id="PF02565">
    <property type="entry name" value="RecO_C"/>
    <property type="match status" value="1"/>
</dbReference>
<evidence type="ECO:0000256" key="4">
    <source>
        <dbReference type="SAM" id="MobiDB-lite"/>
    </source>
</evidence>
<dbReference type="Pfam" id="PF11967">
    <property type="entry name" value="RecO_N"/>
    <property type="match status" value="1"/>
</dbReference>
<dbReference type="AlphaFoldDB" id="A0A5R8KJ55"/>
<dbReference type="EMBL" id="VAUV01000002">
    <property type="protein sequence ID" value="TLD72322.1"/>
    <property type="molecule type" value="Genomic_DNA"/>
</dbReference>
<dbReference type="PANTHER" id="PTHR33991">
    <property type="entry name" value="DNA REPAIR PROTEIN RECO"/>
    <property type="match status" value="1"/>
</dbReference>
<dbReference type="GO" id="GO:0043590">
    <property type="term" value="C:bacterial nucleoid"/>
    <property type="evidence" value="ECO:0007669"/>
    <property type="project" value="TreeGrafter"/>
</dbReference>
<evidence type="ECO:0000256" key="1">
    <source>
        <dbReference type="ARBA" id="ARBA00022763"/>
    </source>
</evidence>
<evidence type="ECO:0000313" key="6">
    <source>
        <dbReference type="EMBL" id="TLD72322.1"/>
    </source>
</evidence>
<name>A0A5R8KJ55_9BACT</name>
<dbReference type="InterPro" id="IPR022572">
    <property type="entry name" value="DNA_rep/recomb_RecO_N"/>
</dbReference>
<protein>
    <recommendedName>
        <fullName evidence="5">DNA replication/recombination mediator RecO N-terminal domain-containing protein</fullName>
    </recommendedName>
</protein>
<evidence type="ECO:0000313" key="7">
    <source>
        <dbReference type="Proteomes" id="UP000306196"/>
    </source>
</evidence>
<accession>A0A5R8KJ55</accession>
<evidence type="ECO:0000256" key="2">
    <source>
        <dbReference type="ARBA" id="ARBA00023172"/>
    </source>
</evidence>
<comment type="caution">
    <text evidence="6">The sequence shown here is derived from an EMBL/GenBank/DDBJ whole genome shotgun (WGS) entry which is preliminary data.</text>
</comment>
<dbReference type="Proteomes" id="UP000306196">
    <property type="component" value="Unassembled WGS sequence"/>
</dbReference>
<dbReference type="InterPro" id="IPR012340">
    <property type="entry name" value="NA-bd_OB-fold"/>
</dbReference>
<gene>
    <name evidence="6" type="ORF">FEM03_02915</name>
</gene>
<dbReference type="OrthoDB" id="188546at2"/>
<dbReference type="RefSeq" id="WP_138084678.1">
    <property type="nucleotide sequence ID" value="NZ_VAUV01000002.1"/>
</dbReference>
<keyword evidence="2" id="KW-0233">DNA recombination</keyword>
<dbReference type="GO" id="GO:0006302">
    <property type="term" value="P:double-strand break repair"/>
    <property type="evidence" value="ECO:0007669"/>
    <property type="project" value="TreeGrafter"/>
</dbReference>
<evidence type="ECO:0000256" key="3">
    <source>
        <dbReference type="ARBA" id="ARBA00023204"/>
    </source>
</evidence>
<dbReference type="SUPFAM" id="SSF50249">
    <property type="entry name" value="Nucleic acid-binding proteins"/>
    <property type="match status" value="1"/>
</dbReference>
<dbReference type="SUPFAM" id="SSF57863">
    <property type="entry name" value="ArfGap/RecO-like zinc finger"/>
    <property type="match status" value="1"/>
</dbReference>
<sequence>MEKNTAILINRYRLTESSLIVHWCSAEAGLFKTVAKGALRPKSAFAGLDLLVTCEVGWVPARVSDLHALKEVRMLTARMGLRGSYSRVLAATYFCKLLELVAETQTPLPGVFPLLELSLDYLDSHEPTVRLVERFEDRLCLELGLGEVLPGSGGRMLGEVFHRPLPTQRGDLMKELRRQESRGTDEMKNS</sequence>
<evidence type="ECO:0000259" key="5">
    <source>
        <dbReference type="Pfam" id="PF11967"/>
    </source>
</evidence>
<dbReference type="PANTHER" id="PTHR33991:SF1">
    <property type="entry name" value="DNA REPAIR PROTEIN RECO"/>
    <property type="match status" value="1"/>
</dbReference>
<dbReference type="InterPro" id="IPR003717">
    <property type="entry name" value="RecO"/>
</dbReference>
<keyword evidence="1" id="KW-0227">DNA damage</keyword>
<reference evidence="6 7" key="1">
    <citation type="submission" date="2019-05" db="EMBL/GenBank/DDBJ databases">
        <title>Verrucobacter flavum gen. nov., sp. nov. a new member of the family Verrucomicrobiaceae.</title>
        <authorList>
            <person name="Szuroczki S."/>
            <person name="Abbaszade G."/>
            <person name="Szabo A."/>
            <person name="Felfoldi T."/>
            <person name="Schumann P."/>
            <person name="Boka K."/>
            <person name="Keki Z."/>
            <person name="Toumi M."/>
            <person name="Toth E."/>
        </authorList>
    </citation>
    <scope>NUCLEOTIDE SEQUENCE [LARGE SCALE GENOMIC DNA]</scope>
    <source>
        <strain evidence="6 7">MG-N-17</strain>
    </source>
</reference>
<keyword evidence="3" id="KW-0234">DNA repair</keyword>
<feature type="region of interest" description="Disordered" evidence="4">
    <location>
        <begin position="171"/>
        <end position="190"/>
    </location>
</feature>
<dbReference type="Gene3D" id="2.40.50.140">
    <property type="entry name" value="Nucleic acid-binding proteins"/>
    <property type="match status" value="1"/>
</dbReference>